<organism evidence="1 2">
    <name type="scientific">Cichorium intybus</name>
    <name type="common">Chicory</name>
    <dbReference type="NCBI Taxonomy" id="13427"/>
    <lineage>
        <taxon>Eukaryota</taxon>
        <taxon>Viridiplantae</taxon>
        <taxon>Streptophyta</taxon>
        <taxon>Embryophyta</taxon>
        <taxon>Tracheophyta</taxon>
        <taxon>Spermatophyta</taxon>
        <taxon>Magnoliopsida</taxon>
        <taxon>eudicotyledons</taxon>
        <taxon>Gunneridae</taxon>
        <taxon>Pentapetalae</taxon>
        <taxon>asterids</taxon>
        <taxon>campanulids</taxon>
        <taxon>Asterales</taxon>
        <taxon>Asteraceae</taxon>
        <taxon>Cichorioideae</taxon>
        <taxon>Cichorieae</taxon>
        <taxon>Cichoriinae</taxon>
        <taxon>Cichorium</taxon>
    </lineage>
</organism>
<keyword evidence="2" id="KW-1185">Reference proteome</keyword>
<proteinExistence type="predicted"/>
<dbReference type="EMBL" id="CM042009">
    <property type="protein sequence ID" value="KAI3791853.1"/>
    <property type="molecule type" value="Genomic_DNA"/>
</dbReference>
<gene>
    <name evidence="1" type="ORF">L2E82_05716</name>
</gene>
<protein>
    <submittedName>
        <fullName evidence="1">Uncharacterized protein</fullName>
    </submittedName>
</protein>
<name>A0ACB9H961_CICIN</name>
<reference evidence="2" key="1">
    <citation type="journal article" date="2022" name="Mol. Ecol. Resour.">
        <title>The genomes of chicory, endive, great burdock and yacon provide insights into Asteraceae palaeo-polyploidization history and plant inulin production.</title>
        <authorList>
            <person name="Fan W."/>
            <person name="Wang S."/>
            <person name="Wang H."/>
            <person name="Wang A."/>
            <person name="Jiang F."/>
            <person name="Liu H."/>
            <person name="Zhao H."/>
            <person name="Xu D."/>
            <person name="Zhang Y."/>
        </authorList>
    </citation>
    <scope>NUCLEOTIDE SEQUENCE [LARGE SCALE GENOMIC DNA]</scope>
    <source>
        <strain evidence="2">cv. Punajuju</strain>
    </source>
</reference>
<evidence type="ECO:0000313" key="2">
    <source>
        <dbReference type="Proteomes" id="UP001055811"/>
    </source>
</evidence>
<accession>A0ACB9H961</accession>
<reference evidence="1 2" key="2">
    <citation type="journal article" date="2022" name="Mol. Ecol. Resour.">
        <title>The genomes of chicory, endive, great burdock and yacon provide insights into Asteraceae paleo-polyploidization history and plant inulin production.</title>
        <authorList>
            <person name="Fan W."/>
            <person name="Wang S."/>
            <person name="Wang H."/>
            <person name="Wang A."/>
            <person name="Jiang F."/>
            <person name="Liu H."/>
            <person name="Zhao H."/>
            <person name="Xu D."/>
            <person name="Zhang Y."/>
        </authorList>
    </citation>
    <scope>NUCLEOTIDE SEQUENCE [LARGE SCALE GENOMIC DNA]</scope>
    <source>
        <strain evidence="2">cv. Punajuju</strain>
        <tissue evidence="1">Leaves</tissue>
    </source>
</reference>
<evidence type="ECO:0000313" key="1">
    <source>
        <dbReference type="EMBL" id="KAI3791853.1"/>
    </source>
</evidence>
<dbReference type="Proteomes" id="UP001055811">
    <property type="component" value="Linkage Group LG01"/>
</dbReference>
<comment type="caution">
    <text evidence="1">The sequence shown here is derived from an EMBL/GenBank/DDBJ whole genome shotgun (WGS) entry which is preliminary data.</text>
</comment>
<sequence length="87" mass="10181">MRLLSFKRYLPSNTFIYHVPCYLFGCSGQDSRNRGININNHENNEHLAKISFSLYLSGFALLMSLHCDQSFYSQRQETKGERNPNFI</sequence>